<name>A0A1E5V7G0_9POAL</name>
<sequence>MSFLPARQVVQTSVLSRRWRHLWRSTPCLDIDYREFATASGGAFTFAFGRHYSPDEMMWRKLLDFTSVLLEKHDAPVLERLLLHVAAHGAPPPPSTA</sequence>
<keyword evidence="3" id="KW-1185">Reference proteome</keyword>
<dbReference type="SUPFAM" id="SSF81383">
    <property type="entry name" value="F-box domain"/>
    <property type="match status" value="1"/>
</dbReference>
<evidence type="ECO:0000313" key="3">
    <source>
        <dbReference type="Proteomes" id="UP000095767"/>
    </source>
</evidence>
<reference evidence="2 3" key="1">
    <citation type="submission" date="2016-09" db="EMBL/GenBank/DDBJ databases">
        <title>The draft genome of Dichanthelium oligosanthes: A C3 panicoid grass species.</title>
        <authorList>
            <person name="Studer A.J."/>
            <person name="Schnable J.C."/>
            <person name="Brutnell T.P."/>
        </authorList>
    </citation>
    <scope>NUCLEOTIDE SEQUENCE [LARGE SCALE GENOMIC DNA]</scope>
    <source>
        <strain evidence="3">cv. Kellogg 1175</strain>
        <tissue evidence="2">Leaf</tissue>
    </source>
</reference>
<dbReference type="InterPro" id="IPR036047">
    <property type="entry name" value="F-box-like_dom_sf"/>
</dbReference>
<dbReference type="OrthoDB" id="677997at2759"/>
<accession>A0A1E5V7G0</accession>
<gene>
    <name evidence="2" type="ORF">BAE44_0017997</name>
</gene>
<evidence type="ECO:0000259" key="1">
    <source>
        <dbReference type="Pfam" id="PF00646"/>
    </source>
</evidence>
<dbReference type="InterPro" id="IPR053197">
    <property type="entry name" value="F-box_SCFL_complex_component"/>
</dbReference>
<dbReference type="Proteomes" id="UP000095767">
    <property type="component" value="Unassembled WGS sequence"/>
</dbReference>
<feature type="domain" description="F-box" evidence="1">
    <location>
        <begin position="1"/>
        <end position="27"/>
    </location>
</feature>
<dbReference type="InterPro" id="IPR001810">
    <property type="entry name" value="F-box_dom"/>
</dbReference>
<comment type="caution">
    <text evidence="2">The sequence shown here is derived from an EMBL/GenBank/DDBJ whole genome shotgun (WGS) entry which is preliminary data.</text>
</comment>
<dbReference type="PANTHER" id="PTHR34223:SF113">
    <property type="entry name" value="OS04G0207100 PROTEIN"/>
    <property type="match status" value="1"/>
</dbReference>
<protein>
    <recommendedName>
        <fullName evidence="1">F-box domain-containing protein</fullName>
    </recommendedName>
</protein>
<dbReference type="EMBL" id="LWDX02049044">
    <property type="protein sequence ID" value="OEL20987.1"/>
    <property type="molecule type" value="Genomic_DNA"/>
</dbReference>
<proteinExistence type="predicted"/>
<dbReference type="PANTHER" id="PTHR34223">
    <property type="entry name" value="OS11G0201299 PROTEIN"/>
    <property type="match status" value="1"/>
</dbReference>
<dbReference type="Pfam" id="PF00646">
    <property type="entry name" value="F-box"/>
    <property type="match status" value="1"/>
</dbReference>
<organism evidence="2 3">
    <name type="scientific">Dichanthelium oligosanthes</name>
    <dbReference type="NCBI Taxonomy" id="888268"/>
    <lineage>
        <taxon>Eukaryota</taxon>
        <taxon>Viridiplantae</taxon>
        <taxon>Streptophyta</taxon>
        <taxon>Embryophyta</taxon>
        <taxon>Tracheophyta</taxon>
        <taxon>Spermatophyta</taxon>
        <taxon>Magnoliopsida</taxon>
        <taxon>Liliopsida</taxon>
        <taxon>Poales</taxon>
        <taxon>Poaceae</taxon>
        <taxon>PACMAD clade</taxon>
        <taxon>Panicoideae</taxon>
        <taxon>Panicodae</taxon>
        <taxon>Paniceae</taxon>
        <taxon>Dichantheliinae</taxon>
        <taxon>Dichanthelium</taxon>
    </lineage>
</organism>
<dbReference type="AlphaFoldDB" id="A0A1E5V7G0"/>
<evidence type="ECO:0000313" key="2">
    <source>
        <dbReference type="EMBL" id="OEL20987.1"/>
    </source>
</evidence>